<organism evidence="4 5">
    <name type="scientific">Bradyrhizobium algeriense</name>
    <dbReference type="NCBI Taxonomy" id="634784"/>
    <lineage>
        <taxon>Bacteria</taxon>
        <taxon>Pseudomonadati</taxon>
        <taxon>Pseudomonadota</taxon>
        <taxon>Alphaproteobacteria</taxon>
        <taxon>Hyphomicrobiales</taxon>
        <taxon>Nitrobacteraceae</taxon>
        <taxon>Bradyrhizobium</taxon>
    </lineage>
</organism>
<evidence type="ECO:0000259" key="3">
    <source>
        <dbReference type="Pfam" id="PF01738"/>
    </source>
</evidence>
<gene>
    <name evidence="4" type="ORF">V1286_005380</name>
</gene>
<keyword evidence="2" id="KW-0732">Signal</keyword>
<dbReference type="PANTHER" id="PTHR22946">
    <property type="entry name" value="DIENELACTONE HYDROLASE DOMAIN-CONTAINING PROTEIN-RELATED"/>
    <property type="match status" value="1"/>
</dbReference>
<feature type="signal peptide" evidence="2">
    <location>
        <begin position="1"/>
        <end position="22"/>
    </location>
</feature>
<keyword evidence="5" id="KW-1185">Reference proteome</keyword>
<dbReference type="RefSeq" id="WP_334484469.1">
    <property type="nucleotide sequence ID" value="NZ_JAZHRV010000001.1"/>
</dbReference>
<proteinExistence type="predicted"/>
<evidence type="ECO:0000256" key="2">
    <source>
        <dbReference type="SAM" id="SignalP"/>
    </source>
</evidence>
<feature type="chain" id="PRO_5047063845" evidence="2">
    <location>
        <begin position="23"/>
        <end position="320"/>
    </location>
</feature>
<name>A0ABU8BH16_9BRAD</name>
<sequence>MSRTLVAVAFMVMALAQGQANAQVARVEYHPFNSITLSDAEFLTGKEGRPVTLAGELRIPRAGQEKLAAVILLPGGGGMGGAGGMIDEWSRELTKIGIATFAIDSFSGRGLVSAFGGKLGRLAMVFDSYRALELLARHPQIDSGRVAVMGFSLGGIAALRASVTRFQKMHGPQSLQFAAHVAFYPGCDTTFRAGDDVGDKPIRILHGTADDSFPIGPCREYAERLAKAGRDIRLIEYPGAHHVFDAPVYREQRVLSAPTVGYCQLVEGDEGQILNRATEQPFRFGDACVRKGFTLAYDEAASAQARAFIGEFLSATLAVK</sequence>
<dbReference type="Proteomes" id="UP001364224">
    <property type="component" value="Unassembled WGS sequence"/>
</dbReference>
<evidence type="ECO:0000313" key="5">
    <source>
        <dbReference type="Proteomes" id="UP001364224"/>
    </source>
</evidence>
<dbReference type="InterPro" id="IPR002925">
    <property type="entry name" value="Dienelactn_hydro"/>
</dbReference>
<protein>
    <submittedName>
        <fullName evidence="4">Dienelactone hydrolase</fullName>
    </submittedName>
</protein>
<keyword evidence="1 4" id="KW-0378">Hydrolase</keyword>
<dbReference type="Gene3D" id="3.40.50.1820">
    <property type="entry name" value="alpha/beta hydrolase"/>
    <property type="match status" value="1"/>
</dbReference>
<dbReference type="GO" id="GO:0016787">
    <property type="term" value="F:hydrolase activity"/>
    <property type="evidence" value="ECO:0007669"/>
    <property type="project" value="UniProtKB-KW"/>
</dbReference>
<dbReference type="InterPro" id="IPR029058">
    <property type="entry name" value="AB_hydrolase_fold"/>
</dbReference>
<dbReference type="PANTHER" id="PTHR22946:SF9">
    <property type="entry name" value="POLYKETIDE TRANSFERASE AF380"/>
    <property type="match status" value="1"/>
</dbReference>
<comment type="caution">
    <text evidence="4">The sequence shown here is derived from an EMBL/GenBank/DDBJ whole genome shotgun (WGS) entry which is preliminary data.</text>
</comment>
<dbReference type="SUPFAM" id="SSF53474">
    <property type="entry name" value="alpha/beta-Hydrolases"/>
    <property type="match status" value="1"/>
</dbReference>
<reference evidence="4 5" key="1">
    <citation type="submission" date="2024-02" db="EMBL/GenBank/DDBJ databases">
        <title>Adaptive strategies in a cosmopolitan and abundant soil bacterium.</title>
        <authorList>
            <person name="Carini P."/>
        </authorList>
    </citation>
    <scope>NUCLEOTIDE SEQUENCE [LARGE SCALE GENOMIC DNA]</scope>
    <source>
        <strain evidence="4 5">AZCC 1608</strain>
    </source>
</reference>
<evidence type="ECO:0000313" key="4">
    <source>
        <dbReference type="EMBL" id="MEH2557851.1"/>
    </source>
</evidence>
<evidence type="ECO:0000256" key="1">
    <source>
        <dbReference type="ARBA" id="ARBA00022801"/>
    </source>
</evidence>
<dbReference type="InterPro" id="IPR050261">
    <property type="entry name" value="FrsA_esterase"/>
</dbReference>
<dbReference type="EMBL" id="JAZHRV010000001">
    <property type="protein sequence ID" value="MEH2557851.1"/>
    <property type="molecule type" value="Genomic_DNA"/>
</dbReference>
<accession>A0ABU8BH16</accession>
<dbReference type="Pfam" id="PF01738">
    <property type="entry name" value="DLH"/>
    <property type="match status" value="1"/>
</dbReference>
<feature type="domain" description="Dienelactone hydrolase" evidence="3">
    <location>
        <begin position="129"/>
        <end position="247"/>
    </location>
</feature>